<evidence type="ECO:0000256" key="1">
    <source>
        <dbReference type="ARBA" id="ARBA00006484"/>
    </source>
</evidence>
<organism evidence="3 4">
    <name type="scientific">Pseudohalioglobus sediminis</name>
    <dbReference type="NCBI Taxonomy" id="2606449"/>
    <lineage>
        <taxon>Bacteria</taxon>
        <taxon>Pseudomonadati</taxon>
        <taxon>Pseudomonadota</taxon>
        <taxon>Gammaproteobacteria</taxon>
        <taxon>Cellvibrionales</taxon>
        <taxon>Halieaceae</taxon>
        <taxon>Pseudohalioglobus</taxon>
    </lineage>
</organism>
<comment type="caution">
    <text evidence="3">The sequence shown here is derived from an EMBL/GenBank/DDBJ whole genome shotgun (WGS) entry which is preliminary data.</text>
</comment>
<dbReference type="Proteomes" id="UP000323708">
    <property type="component" value="Unassembled WGS sequence"/>
</dbReference>
<dbReference type="AlphaFoldDB" id="A0A5B0X4I8"/>
<dbReference type="Pfam" id="PF13561">
    <property type="entry name" value="adh_short_C2"/>
    <property type="match status" value="1"/>
</dbReference>
<accession>A0A5B0X4I8</accession>
<dbReference type="PROSITE" id="PS00061">
    <property type="entry name" value="ADH_SHORT"/>
    <property type="match status" value="1"/>
</dbReference>
<name>A0A5B0X4I8_9GAMM</name>
<proteinExistence type="inferred from homology"/>
<comment type="similarity">
    <text evidence="1">Belongs to the short-chain dehydrogenases/reductases (SDR) family.</text>
</comment>
<dbReference type="NCBIfam" id="NF005559">
    <property type="entry name" value="PRK07231.1"/>
    <property type="match status" value="1"/>
</dbReference>
<dbReference type="GO" id="GO:0047936">
    <property type="term" value="F:glucose 1-dehydrogenase [NAD(P)+] activity"/>
    <property type="evidence" value="ECO:0007669"/>
    <property type="project" value="UniProtKB-EC"/>
</dbReference>
<dbReference type="CDD" id="cd05233">
    <property type="entry name" value="SDR_c"/>
    <property type="match status" value="1"/>
</dbReference>
<gene>
    <name evidence="3" type="ORF">F0M18_04380</name>
</gene>
<dbReference type="PRINTS" id="PR00080">
    <property type="entry name" value="SDRFAMILY"/>
</dbReference>
<dbReference type="EC" id="1.1.1.47" evidence="3"/>
<sequence>MEHRMLLENKVGLVTGGGDGIGRATSIAFAKDGARVVVADIRLDMANETVGMIHALGGEALAIKADVANGDDVKAMVEAAVDTYGSLDCVSNNAAGGAKFATLPEMSEEHWDRTQAICLKGVWLCLKYQIPAMLQTGGGAIVNIASLSGVRGEAMQSPYSAAKGGVIALTRTAAAEWARDGIRINAVNPGGILTEGIRNYFEKVPGAREKTEAVHAMRRLGKPEEVADAVCYLVSDRASFITGTTLDVDGGIMVNPHTL</sequence>
<dbReference type="InterPro" id="IPR002347">
    <property type="entry name" value="SDR_fam"/>
</dbReference>
<dbReference type="InterPro" id="IPR020904">
    <property type="entry name" value="Sc_DH/Rdtase_CS"/>
</dbReference>
<evidence type="ECO:0000256" key="2">
    <source>
        <dbReference type="ARBA" id="ARBA00023002"/>
    </source>
</evidence>
<protein>
    <submittedName>
        <fullName evidence="3">Glucose 1-dehydrogenase</fullName>
        <ecNumber evidence="3">1.1.1.47</ecNumber>
    </submittedName>
</protein>
<evidence type="ECO:0000313" key="4">
    <source>
        <dbReference type="Proteomes" id="UP000323708"/>
    </source>
</evidence>
<dbReference type="SUPFAM" id="SSF51735">
    <property type="entry name" value="NAD(P)-binding Rossmann-fold domains"/>
    <property type="match status" value="1"/>
</dbReference>
<evidence type="ECO:0000313" key="3">
    <source>
        <dbReference type="EMBL" id="KAA1193089.1"/>
    </source>
</evidence>
<dbReference type="PANTHER" id="PTHR24321:SF8">
    <property type="entry name" value="ESTRADIOL 17-BETA-DEHYDROGENASE 8-RELATED"/>
    <property type="match status" value="1"/>
</dbReference>
<reference evidence="3 4" key="1">
    <citation type="submission" date="2019-09" db="EMBL/GenBank/DDBJ databases">
        <authorList>
            <person name="Chen X.-Y."/>
        </authorList>
    </citation>
    <scope>NUCLEOTIDE SEQUENCE [LARGE SCALE GENOMIC DNA]</scope>
    <source>
        <strain evidence="3 4">NY5</strain>
    </source>
</reference>
<dbReference type="InterPro" id="IPR036291">
    <property type="entry name" value="NAD(P)-bd_dom_sf"/>
</dbReference>
<keyword evidence="2 3" id="KW-0560">Oxidoreductase</keyword>
<dbReference type="PANTHER" id="PTHR24321">
    <property type="entry name" value="DEHYDROGENASES, SHORT CHAIN"/>
    <property type="match status" value="1"/>
</dbReference>
<dbReference type="Gene3D" id="3.40.50.720">
    <property type="entry name" value="NAD(P)-binding Rossmann-like Domain"/>
    <property type="match status" value="1"/>
</dbReference>
<dbReference type="FunFam" id="3.40.50.720:FF:000084">
    <property type="entry name" value="Short-chain dehydrogenase reductase"/>
    <property type="match status" value="1"/>
</dbReference>
<keyword evidence="4" id="KW-1185">Reference proteome</keyword>
<dbReference type="EMBL" id="VTUX01000002">
    <property type="protein sequence ID" value="KAA1193089.1"/>
    <property type="molecule type" value="Genomic_DNA"/>
</dbReference>
<dbReference type="PRINTS" id="PR00081">
    <property type="entry name" value="GDHRDH"/>
</dbReference>